<dbReference type="InterPro" id="IPR037481">
    <property type="entry name" value="LacX"/>
</dbReference>
<reference evidence="1" key="1">
    <citation type="journal article" date="2021" name="PeerJ">
        <title>Extensive microbial diversity within the chicken gut microbiome revealed by metagenomics and culture.</title>
        <authorList>
            <person name="Gilroy R."/>
            <person name="Ravi A."/>
            <person name="Getino M."/>
            <person name="Pursley I."/>
            <person name="Horton D.L."/>
            <person name="Alikhan N.F."/>
            <person name="Baker D."/>
            <person name="Gharbi K."/>
            <person name="Hall N."/>
            <person name="Watson M."/>
            <person name="Adriaenssens E.M."/>
            <person name="Foster-Nyarko E."/>
            <person name="Jarju S."/>
            <person name="Secka A."/>
            <person name="Antonio M."/>
            <person name="Oren A."/>
            <person name="Chaudhuri R.R."/>
            <person name="La Ragione R."/>
            <person name="Hildebrand F."/>
            <person name="Pallen M.J."/>
        </authorList>
    </citation>
    <scope>NUCLEOTIDE SEQUENCE</scope>
    <source>
        <strain evidence="1">CHK180-15479</strain>
    </source>
</reference>
<sequence length="303" mass="34534">MKKDGSVFTLENEELLIRVERHGAELTRIYDKKAGRDILWEGDPSVWGRHAPILFPFVGKSWEGTYRHGDKTYSITPHGFARDMEFAPVLCDMDECLYRLEDTPETFEKYPFRFSLEAGYRLEGRSIEVSWRVENRGSEAMYFMIGGHPAFRVPEGKNIYDYTLVFNQEKGQGGDSLDALSYQAPDGEGFREEALAGTLALEAGTVPITKGFFDRALTYIFDREQVKSVGLLVDGVPYVTVSCAGFPYLGVWTMEATHPFVCLEPWYGVCDRKGYEGELKDRDGVVSLNGWNTWERSYTIRIE</sequence>
<dbReference type="GO" id="GO:0005975">
    <property type="term" value="P:carbohydrate metabolic process"/>
    <property type="evidence" value="ECO:0007669"/>
    <property type="project" value="InterPro"/>
</dbReference>
<dbReference type="SUPFAM" id="SSF74650">
    <property type="entry name" value="Galactose mutarotase-like"/>
    <property type="match status" value="1"/>
</dbReference>
<dbReference type="CDD" id="cd09024">
    <property type="entry name" value="Aldose_epim_lacX"/>
    <property type="match status" value="1"/>
</dbReference>
<protein>
    <submittedName>
        <fullName evidence="1">Aldose 1-epimerase family protein</fullName>
    </submittedName>
</protein>
<reference evidence="1" key="2">
    <citation type="submission" date="2021-04" db="EMBL/GenBank/DDBJ databases">
        <authorList>
            <person name="Gilroy R."/>
        </authorList>
    </citation>
    <scope>NUCLEOTIDE SEQUENCE</scope>
    <source>
        <strain evidence="1">CHK180-15479</strain>
    </source>
</reference>
<evidence type="ECO:0000313" key="1">
    <source>
        <dbReference type="EMBL" id="HJC05979.1"/>
    </source>
</evidence>
<dbReference type="InterPro" id="IPR008183">
    <property type="entry name" value="Aldose_1/G6P_1-epimerase"/>
</dbReference>
<comment type="caution">
    <text evidence="1">The sequence shown here is derived from an EMBL/GenBank/DDBJ whole genome shotgun (WGS) entry which is preliminary data.</text>
</comment>
<dbReference type="InterPro" id="IPR014718">
    <property type="entry name" value="GH-type_carb-bd"/>
</dbReference>
<name>A0A9D2SI23_9FIRM</name>
<dbReference type="Pfam" id="PF01263">
    <property type="entry name" value="Aldose_epim"/>
    <property type="match status" value="1"/>
</dbReference>
<dbReference type="InterPro" id="IPR011013">
    <property type="entry name" value="Gal_mutarotase_sf_dom"/>
</dbReference>
<dbReference type="GO" id="GO:0016853">
    <property type="term" value="F:isomerase activity"/>
    <property type="evidence" value="ECO:0007669"/>
    <property type="project" value="InterPro"/>
</dbReference>
<evidence type="ECO:0000313" key="2">
    <source>
        <dbReference type="Proteomes" id="UP000823910"/>
    </source>
</evidence>
<proteinExistence type="predicted"/>
<accession>A0A9D2SI23</accession>
<gene>
    <name evidence="1" type="ORF">H9704_07480</name>
</gene>
<dbReference type="GO" id="GO:0030246">
    <property type="term" value="F:carbohydrate binding"/>
    <property type="evidence" value="ECO:0007669"/>
    <property type="project" value="InterPro"/>
</dbReference>
<organism evidence="1 2">
    <name type="scientific">Candidatus Enterocloster excrementipullorum</name>
    <dbReference type="NCBI Taxonomy" id="2838559"/>
    <lineage>
        <taxon>Bacteria</taxon>
        <taxon>Bacillati</taxon>
        <taxon>Bacillota</taxon>
        <taxon>Clostridia</taxon>
        <taxon>Lachnospirales</taxon>
        <taxon>Lachnospiraceae</taxon>
        <taxon>Enterocloster</taxon>
    </lineage>
</organism>
<dbReference type="EMBL" id="DWWT01000030">
    <property type="protein sequence ID" value="HJC05979.1"/>
    <property type="molecule type" value="Genomic_DNA"/>
</dbReference>
<dbReference type="Proteomes" id="UP000823910">
    <property type="component" value="Unassembled WGS sequence"/>
</dbReference>
<dbReference type="AlphaFoldDB" id="A0A9D2SI23"/>
<dbReference type="Gene3D" id="2.70.98.10">
    <property type="match status" value="1"/>
</dbReference>